<sequence length="867" mass="96360">MAGASASTELECSVCCEAYDSLKYRPMTLNCGHTFCDGCVRRLMPNAAPDLGSASAEHHGKCPNCRVKVVSSAPNYTVIGMLDKPAGGSTSEKSKAKGEIDDTLELLQIQLATLLSAKKPADDFEERTAELRSQITQLKRKLEKQDHGSELAALRARVAEIERGQDLGRDRWLSDSTSVDRYPDSDEDSVASSALMASENTRTAFIRGLPEDVTEKQIKHLVSIIQPVGGMLRIKMYTPRTLGHCLITFGSTDSSREFIEKYDGEYFFGSGRQMVICHGMFGGERVLPSGMVADRKKVFIRGLPRHADEHLVASRIFGYQPRIAFYEKLSVRVNGATASCIIQFDNADSAQRVVDTWDGKIFPETSCRLSVDFWRCPGGGQLEPTRSPSRATSRASSRAGTPTYRTYNRTIPSVVPPIRDVPYSQQSSRASTPGLEAPSSPKRAAPKPNVKKPKPYKAKEPNNNAERTGEQPDSAKVVYVRNLPLSTTNLDLIALFHGKGRIAQRNERALIDIFPVIGSYKRAKVEFETREEADAVIAEFHGSKFPRSEVVMSLAIWKPKPANDGNTSVQPTVQPESRVVIVKNLPRQKSKNDLVALFHSQGKIQMDPKGNPKIVLKKTGWTQEATVTFEEPDAARQICYLFDNYKFSPTSSSKLKVTLKEASQNMFFNFIPSAQHRSMAAKNEGLLHTREGTRNPRTAIITNLPPNFSKERIVDWAKTVNKRESFHINLYTPKSLGKALVVFESIAFAREFIARYNGEDVEEYTVSVHPGTFGGQQRSNQLMLPDVKKAFIRNLPAAVSEREVSTALLGPNPTYKRLSVRRTDRGPATAIIEFNQDGPAKEVIQRWDGKLFPGHAGSRLCVDFWRP</sequence>
<dbReference type="InterPro" id="IPR050374">
    <property type="entry name" value="RRT5_SRSF_SR"/>
</dbReference>
<dbReference type="InterPro" id="IPR001841">
    <property type="entry name" value="Znf_RING"/>
</dbReference>
<keyword evidence="1" id="KW-0479">Metal-binding</keyword>
<dbReference type="GO" id="GO:0003729">
    <property type="term" value="F:mRNA binding"/>
    <property type="evidence" value="ECO:0007669"/>
    <property type="project" value="TreeGrafter"/>
</dbReference>
<dbReference type="AlphaFoldDB" id="A0AA36DJ70"/>
<feature type="region of interest" description="Disordered" evidence="7">
    <location>
        <begin position="380"/>
        <end position="473"/>
    </location>
</feature>
<dbReference type="GO" id="GO:0005737">
    <property type="term" value="C:cytoplasm"/>
    <property type="evidence" value="ECO:0007669"/>
    <property type="project" value="TreeGrafter"/>
</dbReference>
<dbReference type="PANTHER" id="PTHR23003">
    <property type="entry name" value="RNA RECOGNITION MOTIF RRM DOMAIN CONTAINING PROTEIN"/>
    <property type="match status" value="1"/>
</dbReference>
<keyword evidence="4 6" id="KW-0694">RNA-binding</keyword>
<evidence type="ECO:0000259" key="9">
    <source>
        <dbReference type="PROSITE" id="PS50102"/>
    </source>
</evidence>
<comment type="caution">
    <text evidence="10">The sequence shown here is derived from an EMBL/GenBank/DDBJ whole genome shotgun (WGS) entry which is preliminary data.</text>
</comment>
<dbReference type="InterPro" id="IPR035979">
    <property type="entry name" value="RBD_domain_sf"/>
</dbReference>
<keyword evidence="2 5" id="KW-0863">Zinc-finger</keyword>
<dbReference type="InterPro" id="IPR017907">
    <property type="entry name" value="Znf_RING_CS"/>
</dbReference>
<dbReference type="PROSITE" id="PS50089">
    <property type="entry name" value="ZF_RING_2"/>
    <property type="match status" value="1"/>
</dbReference>
<dbReference type="EMBL" id="CATQJA010002710">
    <property type="protein sequence ID" value="CAJ0587380.1"/>
    <property type="molecule type" value="Genomic_DNA"/>
</dbReference>
<name>A0AA36DJ70_9BILA</name>
<feature type="compositionally biased region" description="Low complexity" evidence="7">
    <location>
        <begin position="437"/>
        <end position="448"/>
    </location>
</feature>
<dbReference type="SMART" id="SM00184">
    <property type="entry name" value="RING"/>
    <property type="match status" value="1"/>
</dbReference>
<dbReference type="SUPFAM" id="SSF57850">
    <property type="entry name" value="RING/U-box"/>
    <property type="match status" value="1"/>
</dbReference>
<dbReference type="Gene3D" id="3.30.40.10">
    <property type="entry name" value="Zinc/RING finger domain, C3HC4 (zinc finger)"/>
    <property type="match status" value="1"/>
</dbReference>
<feature type="compositionally biased region" description="Low complexity" evidence="7">
    <location>
        <begin position="384"/>
        <end position="403"/>
    </location>
</feature>
<feature type="domain" description="RRM" evidence="9">
    <location>
        <begin position="202"/>
        <end position="276"/>
    </location>
</feature>
<dbReference type="SMART" id="SM00360">
    <property type="entry name" value="RRM"/>
    <property type="match status" value="6"/>
</dbReference>
<reference evidence="10" key="1">
    <citation type="submission" date="2023-06" db="EMBL/GenBank/DDBJ databases">
        <authorList>
            <person name="Delattre M."/>
        </authorList>
    </citation>
    <scope>NUCLEOTIDE SEQUENCE</scope>
    <source>
        <strain evidence="10">AF72</strain>
    </source>
</reference>
<proteinExistence type="predicted"/>
<dbReference type="Pfam" id="PF13445">
    <property type="entry name" value="zf-RING_UBOX"/>
    <property type="match status" value="1"/>
</dbReference>
<dbReference type="GO" id="GO:0008270">
    <property type="term" value="F:zinc ion binding"/>
    <property type="evidence" value="ECO:0007669"/>
    <property type="project" value="UniProtKB-KW"/>
</dbReference>
<evidence type="ECO:0000256" key="2">
    <source>
        <dbReference type="ARBA" id="ARBA00022771"/>
    </source>
</evidence>
<gene>
    <name evidence="10" type="ORF">MSPICULIGERA_LOCUS25351</name>
</gene>
<keyword evidence="11" id="KW-1185">Reference proteome</keyword>
<protein>
    <submittedName>
        <fullName evidence="10">Uncharacterized protein</fullName>
    </submittedName>
</protein>
<feature type="domain" description="RING-type" evidence="8">
    <location>
        <begin position="12"/>
        <end position="66"/>
    </location>
</feature>
<dbReference type="GO" id="GO:0005634">
    <property type="term" value="C:nucleus"/>
    <property type="evidence" value="ECO:0007669"/>
    <property type="project" value="TreeGrafter"/>
</dbReference>
<keyword evidence="3" id="KW-0862">Zinc</keyword>
<dbReference type="PANTHER" id="PTHR23003:SF3">
    <property type="entry name" value="FI21236P1-RELATED"/>
    <property type="match status" value="1"/>
</dbReference>
<dbReference type="InterPro" id="IPR012677">
    <property type="entry name" value="Nucleotide-bd_a/b_plait_sf"/>
</dbReference>
<evidence type="ECO:0000256" key="3">
    <source>
        <dbReference type="ARBA" id="ARBA00022833"/>
    </source>
</evidence>
<dbReference type="CDD" id="cd00590">
    <property type="entry name" value="RRM_SF"/>
    <property type="match status" value="3"/>
</dbReference>
<evidence type="ECO:0000259" key="8">
    <source>
        <dbReference type="PROSITE" id="PS50089"/>
    </source>
</evidence>
<evidence type="ECO:0000313" key="10">
    <source>
        <dbReference type="EMBL" id="CAJ0587380.1"/>
    </source>
</evidence>
<evidence type="ECO:0000313" key="11">
    <source>
        <dbReference type="Proteomes" id="UP001177023"/>
    </source>
</evidence>
<feature type="non-terminal residue" evidence="10">
    <location>
        <position position="867"/>
    </location>
</feature>
<dbReference type="SUPFAM" id="SSF54928">
    <property type="entry name" value="RNA-binding domain, RBD"/>
    <property type="match status" value="4"/>
</dbReference>
<evidence type="ECO:0000256" key="5">
    <source>
        <dbReference type="PROSITE-ProRule" id="PRU00175"/>
    </source>
</evidence>
<feature type="domain" description="RRM" evidence="9">
    <location>
        <begin position="788"/>
        <end position="867"/>
    </location>
</feature>
<accession>A0AA36DJ70</accession>
<dbReference type="Proteomes" id="UP001177023">
    <property type="component" value="Unassembled WGS sequence"/>
</dbReference>
<dbReference type="InterPro" id="IPR027370">
    <property type="entry name" value="Znf-RING_euk"/>
</dbReference>
<evidence type="ECO:0000256" key="1">
    <source>
        <dbReference type="ARBA" id="ARBA00022723"/>
    </source>
</evidence>
<dbReference type="Gene3D" id="3.30.70.330">
    <property type="match status" value="4"/>
</dbReference>
<dbReference type="PROSITE" id="PS00518">
    <property type="entry name" value="ZF_RING_1"/>
    <property type="match status" value="1"/>
</dbReference>
<dbReference type="Pfam" id="PF00076">
    <property type="entry name" value="RRM_1"/>
    <property type="match status" value="3"/>
</dbReference>
<evidence type="ECO:0000256" key="4">
    <source>
        <dbReference type="ARBA" id="ARBA00022884"/>
    </source>
</evidence>
<dbReference type="PROSITE" id="PS50102">
    <property type="entry name" value="RRM"/>
    <property type="match status" value="2"/>
</dbReference>
<evidence type="ECO:0000256" key="6">
    <source>
        <dbReference type="PROSITE-ProRule" id="PRU00176"/>
    </source>
</evidence>
<evidence type="ECO:0000256" key="7">
    <source>
        <dbReference type="SAM" id="MobiDB-lite"/>
    </source>
</evidence>
<dbReference type="InterPro" id="IPR013083">
    <property type="entry name" value="Znf_RING/FYVE/PHD"/>
</dbReference>
<dbReference type="GO" id="GO:1990904">
    <property type="term" value="C:ribonucleoprotein complex"/>
    <property type="evidence" value="ECO:0007669"/>
    <property type="project" value="TreeGrafter"/>
</dbReference>
<dbReference type="InterPro" id="IPR000504">
    <property type="entry name" value="RRM_dom"/>
</dbReference>
<organism evidence="10 11">
    <name type="scientific">Mesorhabditis spiculigera</name>
    <dbReference type="NCBI Taxonomy" id="96644"/>
    <lineage>
        <taxon>Eukaryota</taxon>
        <taxon>Metazoa</taxon>
        <taxon>Ecdysozoa</taxon>
        <taxon>Nematoda</taxon>
        <taxon>Chromadorea</taxon>
        <taxon>Rhabditida</taxon>
        <taxon>Rhabditina</taxon>
        <taxon>Rhabditomorpha</taxon>
        <taxon>Rhabditoidea</taxon>
        <taxon>Rhabditidae</taxon>
        <taxon>Mesorhabditinae</taxon>
        <taxon>Mesorhabditis</taxon>
    </lineage>
</organism>